<dbReference type="EMBL" id="LUGH01000226">
    <property type="protein sequence ID" value="OBZ87399.1"/>
    <property type="molecule type" value="Genomic_DNA"/>
</dbReference>
<dbReference type="Proteomes" id="UP000093000">
    <property type="component" value="Unassembled WGS sequence"/>
</dbReference>
<protein>
    <submittedName>
        <fullName evidence="2">Uncharacterized protein</fullName>
    </submittedName>
</protein>
<gene>
    <name evidence="2" type="ORF">A0J61_04557</name>
</gene>
<name>A0A1C7NF64_9FUNG</name>
<evidence type="ECO:0000313" key="2">
    <source>
        <dbReference type="EMBL" id="OBZ87399.1"/>
    </source>
</evidence>
<organism evidence="2 3">
    <name type="scientific">Choanephora cucurbitarum</name>
    <dbReference type="NCBI Taxonomy" id="101091"/>
    <lineage>
        <taxon>Eukaryota</taxon>
        <taxon>Fungi</taxon>
        <taxon>Fungi incertae sedis</taxon>
        <taxon>Mucoromycota</taxon>
        <taxon>Mucoromycotina</taxon>
        <taxon>Mucoromycetes</taxon>
        <taxon>Mucorales</taxon>
        <taxon>Mucorineae</taxon>
        <taxon>Choanephoraceae</taxon>
        <taxon>Choanephoroideae</taxon>
        <taxon>Choanephora</taxon>
    </lineage>
</organism>
<evidence type="ECO:0000313" key="3">
    <source>
        <dbReference type="Proteomes" id="UP000093000"/>
    </source>
</evidence>
<dbReference type="OrthoDB" id="2284969at2759"/>
<proteinExistence type="predicted"/>
<reference evidence="2 3" key="1">
    <citation type="submission" date="2016-03" db="EMBL/GenBank/DDBJ databases">
        <title>Choanephora cucurbitarum.</title>
        <authorList>
            <person name="Min B."/>
            <person name="Park H."/>
            <person name="Park J.-H."/>
            <person name="Shin H.-D."/>
            <person name="Choi I.-G."/>
        </authorList>
    </citation>
    <scope>NUCLEOTIDE SEQUENCE [LARGE SCALE GENOMIC DNA]</scope>
    <source>
        <strain evidence="2 3">KUS-F28377</strain>
    </source>
</reference>
<sequence length="135" mass="15587">MSKQKIDDLKNQLDLLTEDNKNLDHEIEMAQKRLSSITDEHKQKLDQVTQLPNLIEQAKEKSKELEEIKGQTETLMSAVEELEANDSLSKKEVEQVYIKRREKQDKELASIQAELDESLNRAKELEAKVANKPSE</sequence>
<keyword evidence="1" id="KW-0175">Coiled coil</keyword>
<evidence type="ECO:0000256" key="1">
    <source>
        <dbReference type="SAM" id="Coils"/>
    </source>
</evidence>
<comment type="caution">
    <text evidence="2">The sequence shown here is derived from an EMBL/GenBank/DDBJ whole genome shotgun (WGS) entry which is preliminary data.</text>
</comment>
<feature type="coiled-coil region" evidence="1">
    <location>
        <begin position="6"/>
        <end position="128"/>
    </location>
</feature>
<dbReference type="AlphaFoldDB" id="A0A1C7NF64"/>
<dbReference type="InParanoid" id="A0A1C7NF64"/>
<accession>A0A1C7NF64</accession>
<keyword evidence="3" id="KW-1185">Reference proteome</keyword>